<comment type="pathway">
    <text evidence="7">Protein modification; lipoprotein biosynthesis (diacylglyceryl transfer).</text>
</comment>
<dbReference type="EMBL" id="LT906453">
    <property type="protein sequence ID" value="SNV23420.1"/>
    <property type="molecule type" value="Genomic_DNA"/>
</dbReference>
<dbReference type="NCBIfam" id="TIGR00544">
    <property type="entry name" value="lgt"/>
    <property type="match status" value="1"/>
</dbReference>
<keyword evidence="5 7" id="KW-1133">Transmembrane helix</keyword>
<dbReference type="PANTHER" id="PTHR30589:SF0">
    <property type="entry name" value="PHOSPHATIDYLGLYCEROL--PROLIPOPROTEIN DIACYLGLYCERYL TRANSFERASE"/>
    <property type="match status" value="1"/>
</dbReference>
<proteinExistence type="inferred from homology"/>
<dbReference type="Proteomes" id="UP000242637">
    <property type="component" value="Chromosome 1"/>
</dbReference>
<keyword evidence="8" id="KW-0449">Lipoprotein</keyword>
<name>A0A239VNS4_9MICO</name>
<dbReference type="AlphaFoldDB" id="A0A239VNS4"/>
<evidence type="ECO:0000256" key="7">
    <source>
        <dbReference type="HAMAP-Rule" id="MF_01147"/>
    </source>
</evidence>
<protein>
    <recommendedName>
        <fullName evidence="7">Phosphatidylglycerol--prolipoprotein diacylglyceryl transferase</fullName>
        <ecNumber evidence="7">2.5.1.145</ecNumber>
    </recommendedName>
</protein>
<dbReference type="GO" id="GO:0008961">
    <property type="term" value="F:phosphatidylglycerol-prolipoprotein diacylglyceryl transferase activity"/>
    <property type="evidence" value="ECO:0007669"/>
    <property type="project" value="UniProtKB-UniRule"/>
</dbReference>
<dbReference type="EC" id="2.5.1.145" evidence="7"/>
<feature type="transmembrane region" description="Helical" evidence="7">
    <location>
        <begin position="119"/>
        <end position="139"/>
    </location>
</feature>
<comment type="catalytic activity">
    <reaction evidence="7">
        <text>L-cysteinyl-[prolipoprotein] + a 1,2-diacyl-sn-glycero-3-phospho-(1'-sn-glycerol) = an S-1,2-diacyl-sn-glyceryl-L-cysteinyl-[prolipoprotein] + sn-glycerol 1-phosphate + H(+)</text>
        <dbReference type="Rhea" id="RHEA:56712"/>
        <dbReference type="Rhea" id="RHEA-COMP:14679"/>
        <dbReference type="Rhea" id="RHEA-COMP:14680"/>
        <dbReference type="ChEBI" id="CHEBI:15378"/>
        <dbReference type="ChEBI" id="CHEBI:29950"/>
        <dbReference type="ChEBI" id="CHEBI:57685"/>
        <dbReference type="ChEBI" id="CHEBI:64716"/>
        <dbReference type="ChEBI" id="CHEBI:140658"/>
        <dbReference type="EC" id="2.5.1.145"/>
    </reaction>
</comment>
<feature type="transmembrane region" description="Helical" evidence="7">
    <location>
        <begin position="247"/>
        <end position="270"/>
    </location>
</feature>
<comment type="subcellular location">
    <subcellularLocation>
        <location evidence="7">Cell membrane</location>
        <topology evidence="7">Multi-pass membrane protein</topology>
    </subcellularLocation>
</comment>
<dbReference type="InterPro" id="IPR001640">
    <property type="entry name" value="Lgt"/>
</dbReference>
<dbReference type="PROSITE" id="PS01311">
    <property type="entry name" value="LGT"/>
    <property type="match status" value="1"/>
</dbReference>
<dbReference type="KEGG" id="dco:SAMEA4475696_1815"/>
<reference evidence="8 9" key="1">
    <citation type="submission" date="2017-06" db="EMBL/GenBank/DDBJ databases">
        <authorList>
            <consortium name="Pathogen Informatics"/>
        </authorList>
    </citation>
    <scope>NUCLEOTIDE SEQUENCE [LARGE SCALE GENOMIC DNA]</scope>
    <source>
        <strain evidence="8 9">NCTC13039</strain>
    </source>
</reference>
<keyword evidence="4 7" id="KW-0812">Transmembrane</keyword>
<feature type="transmembrane region" description="Helical" evidence="7">
    <location>
        <begin position="93"/>
        <end position="112"/>
    </location>
</feature>
<organism evidence="8 9">
    <name type="scientific">Dermatophilus congolensis</name>
    <dbReference type="NCBI Taxonomy" id="1863"/>
    <lineage>
        <taxon>Bacteria</taxon>
        <taxon>Bacillati</taxon>
        <taxon>Actinomycetota</taxon>
        <taxon>Actinomycetes</taxon>
        <taxon>Micrococcales</taxon>
        <taxon>Dermatophilaceae</taxon>
        <taxon>Dermatophilus</taxon>
    </lineage>
</organism>
<comment type="similarity">
    <text evidence="1 7">Belongs to the Lgt family.</text>
</comment>
<comment type="function">
    <text evidence="7">Catalyzes the transfer of the diacylglyceryl group from phosphatidylglycerol to the sulfhydryl group of the N-terminal cysteine of a prolipoprotein, the first step in the formation of mature lipoproteins.</text>
</comment>
<keyword evidence="6 7" id="KW-0472">Membrane</keyword>
<evidence type="ECO:0000256" key="3">
    <source>
        <dbReference type="ARBA" id="ARBA00022679"/>
    </source>
</evidence>
<accession>A0A239VNS4</accession>
<feature type="transmembrane region" description="Helical" evidence="7">
    <location>
        <begin position="20"/>
        <end position="39"/>
    </location>
</feature>
<keyword evidence="9" id="KW-1185">Reference proteome</keyword>
<dbReference type="GO" id="GO:0042158">
    <property type="term" value="P:lipoprotein biosynthetic process"/>
    <property type="evidence" value="ECO:0007669"/>
    <property type="project" value="UniProtKB-UniRule"/>
</dbReference>
<keyword evidence="8" id="KW-0328">Glycosyltransferase</keyword>
<evidence type="ECO:0000313" key="9">
    <source>
        <dbReference type="Proteomes" id="UP000242637"/>
    </source>
</evidence>
<dbReference type="HAMAP" id="MF_01147">
    <property type="entry name" value="Lgt"/>
    <property type="match status" value="1"/>
</dbReference>
<feature type="transmembrane region" description="Helical" evidence="7">
    <location>
        <begin position="219"/>
        <end position="235"/>
    </location>
</feature>
<evidence type="ECO:0000256" key="4">
    <source>
        <dbReference type="ARBA" id="ARBA00022692"/>
    </source>
</evidence>
<dbReference type="STRING" id="1121387.GCA_000429885_00185"/>
<evidence type="ECO:0000313" key="8">
    <source>
        <dbReference type="EMBL" id="SNV23420.1"/>
    </source>
</evidence>
<feature type="binding site" evidence="7">
    <location>
        <position position="140"/>
    </location>
    <ligand>
        <name>a 1,2-diacyl-sn-glycero-3-phospho-(1'-sn-glycerol)</name>
        <dbReference type="ChEBI" id="CHEBI:64716"/>
    </ligand>
</feature>
<evidence type="ECO:0000256" key="5">
    <source>
        <dbReference type="ARBA" id="ARBA00022989"/>
    </source>
</evidence>
<keyword evidence="2 7" id="KW-1003">Cell membrane</keyword>
<feature type="transmembrane region" description="Helical" evidence="7">
    <location>
        <begin position="51"/>
        <end position="73"/>
    </location>
</feature>
<dbReference type="UniPathway" id="UPA00664"/>
<evidence type="ECO:0000256" key="1">
    <source>
        <dbReference type="ARBA" id="ARBA00007150"/>
    </source>
</evidence>
<dbReference type="Pfam" id="PF01790">
    <property type="entry name" value="LGT"/>
    <property type="match status" value="1"/>
</dbReference>
<evidence type="ECO:0000256" key="2">
    <source>
        <dbReference type="ARBA" id="ARBA00022475"/>
    </source>
</evidence>
<gene>
    <name evidence="7 8" type="primary">lgt</name>
    <name evidence="8" type="ORF">SAMEA4475696_01815</name>
</gene>
<dbReference type="PANTHER" id="PTHR30589">
    <property type="entry name" value="PROLIPOPROTEIN DIACYLGLYCERYL TRANSFERASE"/>
    <property type="match status" value="1"/>
</dbReference>
<evidence type="ECO:0000256" key="6">
    <source>
        <dbReference type="ARBA" id="ARBA00023136"/>
    </source>
</evidence>
<dbReference type="GO" id="GO:0005886">
    <property type="term" value="C:plasma membrane"/>
    <property type="evidence" value="ECO:0007669"/>
    <property type="project" value="UniProtKB-SubCell"/>
</dbReference>
<feature type="transmembrane region" description="Helical" evidence="7">
    <location>
        <begin position="190"/>
        <end position="207"/>
    </location>
</feature>
<keyword evidence="3 7" id="KW-0808">Transferase</keyword>
<sequence>MLMSIPSPEQAVWFLGPVPIRAYALCILLGVVIAAWWTSKRLAARGEDPDAMWDITMWAVVFGIIGGRIYHVFSTPAPYWGPNGNPWNAFKVWEGGLGIWGAVALGAVGVWLGCRQTKVSFLAVAESVAPALPLAQAIGRFGNWFNNELYGAATDLPWGLQIHAWDFAAGRAQIGPDGHAVIVGTFHPTFLYEALWCAALSLVLVGIEKARRGRGAPGQLFAAYIMGYTLGRVWIEYLRIDTAEIVFGLRLNVWTSIIVFIFGAVLWWMLGRRHRATSQTDNSSQEISSEEKPAQ</sequence>